<dbReference type="InterPro" id="IPR035979">
    <property type="entry name" value="RBD_domain_sf"/>
</dbReference>
<feature type="compositionally biased region" description="Polar residues" evidence="4">
    <location>
        <begin position="106"/>
        <end position="115"/>
    </location>
</feature>
<dbReference type="EMBL" id="JAEUBG010005011">
    <property type="protein sequence ID" value="KAH3679203.1"/>
    <property type="molecule type" value="Genomic_DNA"/>
</dbReference>
<feature type="region of interest" description="Disordered" evidence="4">
    <location>
        <begin position="305"/>
        <end position="337"/>
    </location>
</feature>
<dbReference type="OrthoDB" id="1875751at2759"/>
<dbReference type="AlphaFoldDB" id="A0A9P8TGZ6"/>
<evidence type="ECO:0000259" key="5">
    <source>
        <dbReference type="PROSITE" id="PS50102"/>
    </source>
</evidence>
<dbReference type="InterPro" id="IPR000504">
    <property type="entry name" value="RRM_dom"/>
</dbReference>
<evidence type="ECO:0000313" key="7">
    <source>
        <dbReference type="Proteomes" id="UP000774326"/>
    </source>
</evidence>
<evidence type="ECO:0000256" key="2">
    <source>
        <dbReference type="ARBA" id="ARBA00022884"/>
    </source>
</evidence>
<gene>
    <name evidence="6" type="ORF">WICPIJ_008703</name>
</gene>
<feature type="compositionally biased region" description="Low complexity" evidence="4">
    <location>
        <begin position="67"/>
        <end position="98"/>
    </location>
</feature>
<feature type="compositionally biased region" description="Acidic residues" evidence="4">
    <location>
        <begin position="1"/>
        <end position="19"/>
    </location>
</feature>
<dbReference type="PROSITE" id="PS50102">
    <property type="entry name" value="RRM"/>
    <property type="match status" value="2"/>
</dbReference>
<name>A0A9P8TGZ6_WICPI</name>
<sequence>MSLSDDEALFEDLYGDEEETKVSSSSTDETKAKEEVTVPAVKKEEATAEVKKEEPSTSSVTIDKESSTPLAALAAPSTPAAPSGPAPASAATSSASSYPPQPTTSISTSEQTNTAPRRADLSRDAGKMFVGGLDWDTSEERFRSYFSKYGEVIDYTIMRDANGRSRGFGFLTFTTKKSVDEVLKTQHILDGKVIDPKRAIPREEQDKTGKIFVGGIAPEVRPHEFESFFSQFGEIIDAQLMLDKDTGKSRGFGFVTFDSPEAVDKVCVGRYLEFNGRQIEVKRAEPRGPQQQQNHIISQQQRLMNGGNAYGRPNNNYYNNNNSHNNTQAQAPAGAAGAATPEQIATYWSQMQQYWAQVQAAG</sequence>
<dbReference type="Proteomes" id="UP000774326">
    <property type="component" value="Unassembled WGS sequence"/>
</dbReference>
<feature type="domain" description="RRM" evidence="5">
    <location>
        <begin position="126"/>
        <end position="207"/>
    </location>
</feature>
<dbReference type="SMART" id="SM00360">
    <property type="entry name" value="RRM"/>
    <property type="match status" value="2"/>
</dbReference>
<feature type="domain" description="RRM" evidence="5">
    <location>
        <begin position="209"/>
        <end position="286"/>
    </location>
</feature>
<dbReference type="GO" id="GO:0006417">
    <property type="term" value="P:regulation of translation"/>
    <property type="evidence" value="ECO:0007669"/>
    <property type="project" value="TreeGrafter"/>
</dbReference>
<keyword evidence="7" id="KW-1185">Reference proteome</keyword>
<accession>A0A9P8TGZ6</accession>
<keyword evidence="2 3" id="KW-0694">RNA-binding</keyword>
<dbReference type="SUPFAM" id="SSF54928">
    <property type="entry name" value="RNA-binding domain, RBD"/>
    <property type="match status" value="2"/>
</dbReference>
<evidence type="ECO:0000256" key="3">
    <source>
        <dbReference type="PROSITE-ProRule" id="PRU00176"/>
    </source>
</evidence>
<dbReference type="Pfam" id="PF00076">
    <property type="entry name" value="RRM_1"/>
    <property type="match status" value="2"/>
</dbReference>
<dbReference type="PANTHER" id="PTHR48032">
    <property type="entry name" value="RNA-BINDING PROTEIN MUSASHI HOMOLOG RBP6"/>
    <property type="match status" value="1"/>
</dbReference>
<protein>
    <recommendedName>
        <fullName evidence="5">RRM domain-containing protein</fullName>
    </recommendedName>
</protein>
<evidence type="ECO:0000256" key="4">
    <source>
        <dbReference type="SAM" id="MobiDB-lite"/>
    </source>
</evidence>
<dbReference type="CDD" id="cd12330">
    <property type="entry name" value="RRM2_Hrp1p"/>
    <property type="match status" value="1"/>
</dbReference>
<dbReference type="PANTHER" id="PTHR48032:SF6">
    <property type="entry name" value="RNA-BINDING (RRM_RBD_RNP MOTIFS) FAMILY PROTEIN"/>
    <property type="match status" value="1"/>
</dbReference>
<proteinExistence type="predicted"/>
<dbReference type="InterPro" id="IPR012677">
    <property type="entry name" value="Nucleotide-bd_a/b_plait_sf"/>
</dbReference>
<feature type="region of interest" description="Disordered" evidence="4">
    <location>
        <begin position="1"/>
        <end position="123"/>
    </location>
</feature>
<feature type="non-terminal residue" evidence="6">
    <location>
        <position position="362"/>
    </location>
</feature>
<reference evidence="6" key="1">
    <citation type="journal article" date="2021" name="Open Biol.">
        <title>Shared evolutionary footprints suggest mitochondrial oxidative damage underlies multiple complex I losses in fungi.</title>
        <authorList>
            <person name="Schikora-Tamarit M.A."/>
            <person name="Marcet-Houben M."/>
            <person name="Nosek J."/>
            <person name="Gabaldon T."/>
        </authorList>
    </citation>
    <scope>NUCLEOTIDE SEQUENCE</scope>
    <source>
        <strain evidence="6">CBS2887</strain>
    </source>
</reference>
<feature type="compositionally biased region" description="Basic and acidic residues" evidence="4">
    <location>
        <begin position="28"/>
        <end position="55"/>
    </location>
</feature>
<dbReference type="GO" id="GO:0003729">
    <property type="term" value="F:mRNA binding"/>
    <property type="evidence" value="ECO:0007669"/>
    <property type="project" value="TreeGrafter"/>
</dbReference>
<reference evidence="6" key="2">
    <citation type="submission" date="2021-01" db="EMBL/GenBank/DDBJ databases">
        <authorList>
            <person name="Schikora-Tamarit M.A."/>
        </authorList>
    </citation>
    <scope>NUCLEOTIDE SEQUENCE</scope>
    <source>
        <strain evidence="6">CBS2887</strain>
    </source>
</reference>
<evidence type="ECO:0000313" key="6">
    <source>
        <dbReference type="EMBL" id="KAH3679203.1"/>
    </source>
</evidence>
<comment type="caution">
    <text evidence="6">The sequence shown here is derived from an EMBL/GenBank/DDBJ whole genome shotgun (WGS) entry which is preliminary data.</text>
</comment>
<evidence type="ECO:0000256" key="1">
    <source>
        <dbReference type="ARBA" id="ARBA00022737"/>
    </source>
</evidence>
<keyword evidence="1" id="KW-0677">Repeat</keyword>
<organism evidence="6 7">
    <name type="scientific">Wickerhamomyces pijperi</name>
    <name type="common">Yeast</name>
    <name type="synonym">Pichia pijperi</name>
    <dbReference type="NCBI Taxonomy" id="599730"/>
    <lineage>
        <taxon>Eukaryota</taxon>
        <taxon>Fungi</taxon>
        <taxon>Dikarya</taxon>
        <taxon>Ascomycota</taxon>
        <taxon>Saccharomycotina</taxon>
        <taxon>Saccharomycetes</taxon>
        <taxon>Phaffomycetales</taxon>
        <taxon>Wickerhamomycetaceae</taxon>
        <taxon>Wickerhamomyces</taxon>
    </lineage>
</organism>
<dbReference type="Gene3D" id="3.30.70.330">
    <property type="match status" value="2"/>
</dbReference>